<accession>A0ABQ5TGA6</accession>
<gene>
    <name evidence="2" type="ORF">MACH08_03330</name>
</gene>
<evidence type="ECO:0000313" key="3">
    <source>
        <dbReference type="Proteomes" id="UP001275436"/>
    </source>
</evidence>
<dbReference type="InterPro" id="IPR034660">
    <property type="entry name" value="DinB/YfiT-like"/>
</dbReference>
<dbReference type="EMBL" id="BSKO01000001">
    <property type="protein sequence ID" value="GLO64549.1"/>
    <property type="molecule type" value="Genomic_DNA"/>
</dbReference>
<dbReference type="Gene3D" id="1.20.120.450">
    <property type="entry name" value="dinb family like domain"/>
    <property type="match status" value="1"/>
</dbReference>
<dbReference type="SUPFAM" id="SSF109854">
    <property type="entry name" value="DinB/YfiT-like putative metalloenzymes"/>
    <property type="match status" value="1"/>
</dbReference>
<dbReference type="RefSeq" id="WP_017795348.1">
    <property type="nucleotide sequence ID" value="NZ_BSKO01000001.1"/>
</dbReference>
<feature type="domain" description="DinB-like" evidence="1">
    <location>
        <begin position="27"/>
        <end position="133"/>
    </location>
</feature>
<comment type="caution">
    <text evidence="2">The sequence shown here is derived from an EMBL/GenBank/DDBJ whole genome shotgun (WGS) entry which is preliminary data.</text>
</comment>
<protein>
    <recommendedName>
        <fullName evidence="1">DinB-like domain-containing protein</fullName>
    </recommendedName>
</protein>
<dbReference type="Pfam" id="PF12867">
    <property type="entry name" value="DinB_2"/>
    <property type="match status" value="1"/>
</dbReference>
<proteinExistence type="predicted"/>
<name>A0ABQ5TGA6_9BACI</name>
<reference evidence="2 3" key="1">
    <citation type="submission" date="2023-02" db="EMBL/GenBank/DDBJ databases">
        <title>Oceanobacillus kimchii IFOP_LL358 isolated form Alexandrium catenella lab strain.</title>
        <authorList>
            <person name="Gajardo G."/>
            <person name="Ueki S."/>
            <person name="Maruyama F."/>
        </authorList>
    </citation>
    <scope>NUCLEOTIDE SEQUENCE [LARGE SCALE GENOMIC DNA]</scope>
    <source>
        <strain evidence="2 3">IFOP_LL358</strain>
    </source>
</reference>
<sequence length="151" mass="17556">MNTKEVLLAQIDACLENTWFVSLFYSIEGLTEEEADWKPSSEVNSIREIVNHLIFYNERHLNRFKNAPTDTKKVESTFSNRDGLTWDDVRERITKGIESWKMELQNAGMNKVEEQAEVIAHLTIHITYHTGQIIFLRKLQGSWNKEDGVKG</sequence>
<evidence type="ECO:0000259" key="1">
    <source>
        <dbReference type="Pfam" id="PF12867"/>
    </source>
</evidence>
<organism evidence="2 3">
    <name type="scientific">Oceanobacillus kimchii</name>
    <dbReference type="NCBI Taxonomy" id="746691"/>
    <lineage>
        <taxon>Bacteria</taxon>
        <taxon>Bacillati</taxon>
        <taxon>Bacillota</taxon>
        <taxon>Bacilli</taxon>
        <taxon>Bacillales</taxon>
        <taxon>Bacillaceae</taxon>
        <taxon>Oceanobacillus</taxon>
    </lineage>
</organism>
<evidence type="ECO:0000313" key="2">
    <source>
        <dbReference type="EMBL" id="GLO64549.1"/>
    </source>
</evidence>
<keyword evidence="3" id="KW-1185">Reference proteome</keyword>
<dbReference type="InterPro" id="IPR024775">
    <property type="entry name" value="DinB-like"/>
</dbReference>
<dbReference type="Proteomes" id="UP001275436">
    <property type="component" value="Unassembled WGS sequence"/>
</dbReference>